<dbReference type="GeneID" id="89518520"/>
<gene>
    <name evidence="2" type="ORF">D3G36_07550</name>
    <name evidence="4" type="ORF">NCTC7928_04784</name>
    <name evidence="3" type="ORF">PWL68_002107</name>
</gene>
<evidence type="ECO:0000313" key="4">
    <source>
        <dbReference type="EMBL" id="STF44062.1"/>
    </source>
</evidence>
<evidence type="ECO:0000256" key="1">
    <source>
        <dbReference type="SAM" id="SignalP"/>
    </source>
</evidence>
<evidence type="ECO:0000313" key="3">
    <source>
        <dbReference type="EMBL" id="EMM9721999.1"/>
    </source>
</evidence>
<reference evidence="4 5" key="1">
    <citation type="submission" date="2018-06" db="EMBL/GenBank/DDBJ databases">
        <authorList>
            <consortium name="Pathogen Informatics"/>
            <person name="Doyle S."/>
        </authorList>
    </citation>
    <scope>NUCLEOTIDE SEQUENCE [LARGE SCALE GENOMIC DNA]</scope>
    <source>
        <strain evidence="4 5">NCTC7928</strain>
    </source>
</reference>
<reference evidence="3" key="3">
    <citation type="submission" date="2024-02" db="EMBL/GenBank/DDBJ databases">
        <authorList>
            <consortium name="Clinical and Environmental Microbiology Branch: Whole genome sequencing antimicrobial resistance pathogens in the healthcare setting"/>
        </authorList>
    </citation>
    <scope>NUCLEOTIDE SEQUENCE</scope>
    <source>
        <strain evidence="3">2023QG-00028</strain>
    </source>
</reference>
<name>A0A166R3P2_ECOLX</name>
<protein>
    <recommendedName>
        <fullName evidence="7">Lipoprotein</fullName>
    </recommendedName>
</protein>
<dbReference type="Proteomes" id="UP000591371">
    <property type="component" value="Unassembled WGS sequence"/>
</dbReference>
<feature type="chain" id="PRO_5015052050" description="Lipoprotein" evidence="1">
    <location>
        <begin position="16"/>
        <end position="232"/>
    </location>
</feature>
<evidence type="ECO:0000313" key="2">
    <source>
        <dbReference type="EMBL" id="EFA4417722.1"/>
    </source>
</evidence>
<dbReference type="RefSeq" id="WP_000594596.1">
    <property type="nucleotide sequence ID" value="NZ_BDPO01000012.1"/>
</dbReference>
<evidence type="ECO:0008006" key="7">
    <source>
        <dbReference type="Google" id="ProtNLM"/>
    </source>
</evidence>
<dbReference type="Proteomes" id="UP000254877">
    <property type="component" value="Unassembled WGS sequence"/>
</dbReference>
<sequence>MIKNLLLILSLSLLAGCVQKPLVTVNALSSGQSVGKKFLIIPASQELWNTKQIEYTQIATVVAASLSSQGYTQVKDEKLADQVILLNFLRSGAISNTRNVTIPIYGQTGVSSATTYGNSNTTFNSYGGGYGTANTTGTATTVYTPTYGITGAYNTTVTDTFYGAGVILQSFDAKAYLNNRQINMLWKVGSSVVSQQSDGIADYKGLARIAASYAGKNTEGDITFNVDPKAPN</sequence>
<dbReference type="EMBL" id="AASATZ010000007">
    <property type="protein sequence ID" value="EFA4417722.1"/>
    <property type="molecule type" value="Genomic_DNA"/>
</dbReference>
<proteinExistence type="predicted"/>
<accession>A0A166R3P2</accession>
<dbReference type="PROSITE" id="PS51257">
    <property type="entry name" value="PROKAR_LIPOPROTEIN"/>
    <property type="match status" value="1"/>
</dbReference>
<keyword evidence="1" id="KW-0732">Signal</keyword>
<dbReference type="EMBL" id="ABKSHZ030000005">
    <property type="protein sequence ID" value="EMM9721999.1"/>
    <property type="molecule type" value="Genomic_DNA"/>
</dbReference>
<dbReference type="EMBL" id="UGAB01000002">
    <property type="protein sequence ID" value="STF44062.1"/>
    <property type="molecule type" value="Genomic_DNA"/>
</dbReference>
<feature type="signal peptide" evidence="1">
    <location>
        <begin position="1"/>
        <end position="15"/>
    </location>
</feature>
<evidence type="ECO:0000313" key="6">
    <source>
        <dbReference type="Proteomes" id="UP000591371"/>
    </source>
</evidence>
<organism evidence="2 6">
    <name type="scientific">Escherichia coli</name>
    <dbReference type="NCBI Taxonomy" id="562"/>
    <lineage>
        <taxon>Bacteria</taxon>
        <taxon>Pseudomonadati</taxon>
        <taxon>Pseudomonadota</taxon>
        <taxon>Gammaproteobacteria</taxon>
        <taxon>Enterobacterales</taxon>
        <taxon>Enterobacteriaceae</taxon>
        <taxon>Escherichia</taxon>
    </lineage>
</organism>
<evidence type="ECO:0000313" key="5">
    <source>
        <dbReference type="Proteomes" id="UP000254877"/>
    </source>
</evidence>
<dbReference type="AlphaFoldDB" id="A0A166R3P2"/>
<reference evidence="2 6" key="2">
    <citation type="submission" date="2019-03" db="EMBL/GenBank/DDBJ databases">
        <authorList>
            <consortium name="GenomeTrakr network: Whole genome sequencing for foodborne pathogen traceback"/>
        </authorList>
    </citation>
    <scope>NUCLEOTIDE SEQUENCE [LARGE SCALE GENOMIC DNA]</scope>
    <source>
        <strain evidence="2 6">PSU-1190</strain>
    </source>
</reference>